<proteinExistence type="predicted"/>
<dbReference type="Proteomes" id="UP000054248">
    <property type="component" value="Unassembled WGS sequence"/>
</dbReference>
<name>A0A0C3LA09_9AGAM</name>
<evidence type="ECO:0000313" key="3">
    <source>
        <dbReference type="Proteomes" id="UP000054248"/>
    </source>
</evidence>
<dbReference type="HOGENOM" id="CLU_963754_0_0_1"/>
<gene>
    <name evidence="2" type="ORF">M407DRAFT_225929</name>
</gene>
<keyword evidence="3" id="KW-1185">Reference proteome</keyword>
<dbReference type="AlphaFoldDB" id="A0A0C3LA09"/>
<feature type="region of interest" description="Disordered" evidence="1">
    <location>
        <begin position="1"/>
        <end position="98"/>
    </location>
</feature>
<dbReference type="OrthoDB" id="3265162at2759"/>
<feature type="compositionally biased region" description="Polar residues" evidence="1">
    <location>
        <begin position="10"/>
        <end position="33"/>
    </location>
</feature>
<feature type="compositionally biased region" description="Low complexity" evidence="1">
    <location>
        <begin position="71"/>
        <end position="91"/>
    </location>
</feature>
<organism evidence="2 3">
    <name type="scientific">Tulasnella calospora MUT 4182</name>
    <dbReference type="NCBI Taxonomy" id="1051891"/>
    <lineage>
        <taxon>Eukaryota</taxon>
        <taxon>Fungi</taxon>
        <taxon>Dikarya</taxon>
        <taxon>Basidiomycota</taxon>
        <taxon>Agaricomycotina</taxon>
        <taxon>Agaricomycetes</taxon>
        <taxon>Cantharellales</taxon>
        <taxon>Tulasnellaceae</taxon>
        <taxon>Tulasnella</taxon>
    </lineage>
</organism>
<sequence length="289" mass="32308">MVIAIRRSTRSSNNVQPSGNQYNGDGNGSADSGHSSHSERIRLLNPLHHPRLPSSSWHEGPPPQPRYPPMVTVSEPSSSRSVPRPSGSTSSLVRSLPPVARGIDIETGASLSPRPHSNLPASLGHTTDRIASRSTTSLNAKANFHFDSVPWCSTTALRPQSLNRAGPPEKEKRQLYQLLASPPYSRARPDELKVLEAQPKERKTWTQTEKGIAWEALREYQRQNPGFDPRTSGDEDQRLAYPVMWKWIMHRLPKRTYDGFLTWASKHWGRPTTRSKSRAAKGFQPSKST</sequence>
<accession>A0A0C3LA09</accession>
<feature type="compositionally biased region" description="Basic residues" evidence="1">
    <location>
        <begin position="270"/>
        <end position="279"/>
    </location>
</feature>
<reference evidence="2 3" key="1">
    <citation type="submission" date="2014-04" db="EMBL/GenBank/DDBJ databases">
        <authorList>
            <consortium name="DOE Joint Genome Institute"/>
            <person name="Kuo A."/>
            <person name="Girlanda M."/>
            <person name="Perotto S."/>
            <person name="Kohler A."/>
            <person name="Nagy L.G."/>
            <person name="Floudas D."/>
            <person name="Copeland A."/>
            <person name="Barry K.W."/>
            <person name="Cichocki N."/>
            <person name="Veneault-Fourrey C."/>
            <person name="LaButti K."/>
            <person name="Lindquist E.A."/>
            <person name="Lipzen A."/>
            <person name="Lundell T."/>
            <person name="Morin E."/>
            <person name="Murat C."/>
            <person name="Sun H."/>
            <person name="Tunlid A."/>
            <person name="Henrissat B."/>
            <person name="Grigoriev I.V."/>
            <person name="Hibbett D.S."/>
            <person name="Martin F."/>
            <person name="Nordberg H.P."/>
            <person name="Cantor M.N."/>
            <person name="Hua S.X."/>
        </authorList>
    </citation>
    <scope>NUCLEOTIDE SEQUENCE [LARGE SCALE GENOMIC DNA]</scope>
    <source>
        <strain evidence="2 3">MUT 4182</strain>
    </source>
</reference>
<evidence type="ECO:0000256" key="1">
    <source>
        <dbReference type="SAM" id="MobiDB-lite"/>
    </source>
</evidence>
<feature type="compositionally biased region" description="Low complexity" evidence="1">
    <location>
        <begin position="43"/>
        <end position="58"/>
    </location>
</feature>
<evidence type="ECO:0000313" key="2">
    <source>
        <dbReference type="EMBL" id="KIO18302.1"/>
    </source>
</evidence>
<reference evidence="3" key="2">
    <citation type="submission" date="2015-01" db="EMBL/GenBank/DDBJ databases">
        <title>Evolutionary Origins and Diversification of the Mycorrhizal Mutualists.</title>
        <authorList>
            <consortium name="DOE Joint Genome Institute"/>
            <consortium name="Mycorrhizal Genomics Consortium"/>
            <person name="Kohler A."/>
            <person name="Kuo A."/>
            <person name="Nagy L.G."/>
            <person name="Floudas D."/>
            <person name="Copeland A."/>
            <person name="Barry K.W."/>
            <person name="Cichocki N."/>
            <person name="Veneault-Fourrey C."/>
            <person name="LaButti K."/>
            <person name="Lindquist E.A."/>
            <person name="Lipzen A."/>
            <person name="Lundell T."/>
            <person name="Morin E."/>
            <person name="Murat C."/>
            <person name="Riley R."/>
            <person name="Ohm R."/>
            <person name="Sun H."/>
            <person name="Tunlid A."/>
            <person name="Henrissat B."/>
            <person name="Grigoriev I.V."/>
            <person name="Hibbett D.S."/>
            <person name="Martin F."/>
        </authorList>
    </citation>
    <scope>NUCLEOTIDE SEQUENCE [LARGE SCALE GENOMIC DNA]</scope>
    <source>
        <strain evidence="3">MUT 4182</strain>
    </source>
</reference>
<protein>
    <submittedName>
        <fullName evidence="2">Uncharacterized protein</fullName>
    </submittedName>
</protein>
<feature type="region of interest" description="Disordered" evidence="1">
    <location>
        <begin position="270"/>
        <end position="289"/>
    </location>
</feature>
<dbReference type="EMBL" id="KN823297">
    <property type="protein sequence ID" value="KIO18302.1"/>
    <property type="molecule type" value="Genomic_DNA"/>
</dbReference>